<dbReference type="Pfam" id="PF01042">
    <property type="entry name" value="Ribonuc_L-PSP"/>
    <property type="match status" value="1"/>
</dbReference>
<organism evidence="2 3">
    <name type="scientific">Falsiroseomonas stagni DSM 19981</name>
    <dbReference type="NCBI Taxonomy" id="1123062"/>
    <lineage>
        <taxon>Bacteria</taxon>
        <taxon>Pseudomonadati</taxon>
        <taxon>Pseudomonadota</taxon>
        <taxon>Alphaproteobacteria</taxon>
        <taxon>Acetobacterales</taxon>
        <taxon>Roseomonadaceae</taxon>
        <taxon>Falsiroseomonas</taxon>
    </lineage>
</organism>
<keyword evidence="3" id="KW-1185">Reference proteome</keyword>
<evidence type="ECO:0000313" key="3">
    <source>
        <dbReference type="Proteomes" id="UP000199473"/>
    </source>
</evidence>
<proteinExistence type="inferred from homology"/>
<dbReference type="SUPFAM" id="SSF55298">
    <property type="entry name" value="YjgF-like"/>
    <property type="match status" value="1"/>
</dbReference>
<dbReference type="Gene3D" id="3.30.1330.40">
    <property type="entry name" value="RutC-like"/>
    <property type="match status" value="1"/>
</dbReference>
<dbReference type="EMBL" id="FOSQ01000001">
    <property type="protein sequence ID" value="SFK18536.1"/>
    <property type="molecule type" value="Genomic_DNA"/>
</dbReference>
<dbReference type="RefSeq" id="WP_092954429.1">
    <property type="nucleotide sequence ID" value="NZ_FOSQ01000001.1"/>
</dbReference>
<dbReference type="PANTHER" id="PTHR11803">
    <property type="entry name" value="2-IMINOBUTANOATE/2-IMINOPROPANOATE DEAMINASE RIDA"/>
    <property type="match status" value="1"/>
</dbReference>
<evidence type="ECO:0000313" key="2">
    <source>
        <dbReference type="EMBL" id="SFK18536.1"/>
    </source>
</evidence>
<comment type="similarity">
    <text evidence="1">Belongs to the RutC family.</text>
</comment>
<dbReference type="InterPro" id="IPR035959">
    <property type="entry name" value="RutC-like_sf"/>
</dbReference>
<gene>
    <name evidence="2" type="ORF">SAMN02745775_101279</name>
</gene>
<dbReference type="Proteomes" id="UP000199473">
    <property type="component" value="Unassembled WGS sequence"/>
</dbReference>
<protein>
    <submittedName>
        <fullName evidence="2">2-iminobutanoate/2-iminopropanoate deaminase</fullName>
    </submittedName>
</protein>
<dbReference type="InterPro" id="IPR006175">
    <property type="entry name" value="YjgF/YER057c/UK114"/>
</dbReference>
<dbReference type="GO" id="GO:0005829">
    <property type="term" value="C:cytosol"/>
    <property type="evidence" value="ECO:0007669"/>
    <property type="project" value="TreeGrafter"/>
</dbReference>
<sequence>MPREVVKSAECAPTPNFFSQAVKVNGMVFVSGQLSRDAAGTVIGKGDMAAQTRQVIANLQSVLRAAGGDLRHIVKLTAFMTDMSRAPEAWAVREEFFAGHPPASTGVQVQRLTHPDFMIEMEAIAVIDE</sequence>
<dbReference type="STRING" id="1123062.SAMN02745775_101279"/>
<dbReference type="AlphaFoldDB" id="A0A1I3XHK3"/>
<dbReference type="CDD" id="cd00448">
    <property type="entry name" value="YjgF_YER057c_UK114_family"/>
    <property type="match status" value="1"/>
</dbReference>
<accession>A0A1I3XHK3</accession>
<evidence type="ECO:0000256" key="1">
    <source>
        <dbReference type="ARBA" id="ARBA00010552"/>
    </source>
</evidence>
<dbReference type="PANTHER" id="PTHR11803:SF58">
    <property type="entry name" value="PROTEIN HMF1-RELATED"/>
    <property type="match status" value="1"/>
</dbReference>
<name>A0A1I3XHK3_9PROT</name>
<dbReference type="GO" id="GO:0019239">
    <property type="term" value="F:deaminase activity"/>
    <property type="evidence" value="ECO:0007669"/>
    <property type="project" value="TreeGrafter"/>
</dbReference>
<dbReference type="OrthoDB" id="583118at2"/>
<reference evidence="2 3" key="1">
    <citation type="submission" date="2016-10" db="EMBL/GenBank/DDBJ databases">
        <authorList>
            <person name="de Groot N.N."/>
        </authorList>
    </citation>
    <scope>NUCLEOTIDE SEQUENCE [LARGE SCALE GENOMIC DNA]</scope>
    <source>
        <strain evidence="2 3">DSM 19981</strain>
    </source>
</reference>